<evidence type="ECO:0000256" key="3">
    <source>
        <dbReference type="ARBA" id="ARBA00023015"/>
    </source>
</evidence>
<organism evidence="8 9">
    <name type="scientific">Pelagomonas calceolata</name>
    <dbReference type="NCBI Taxonomy" id="35677"/>
    <lineage>
        <taxon>Eukaryota</taxon>
        <taxon>Sar</taxon>
        <taxon>Stramenopiles</taxon>
        <taxon>Ochrophyta</taxon>
        <taxon>Pelagophyceae</taxon>
        <taxon>Pelagomonadales</taxon>
        <taxon>Pelagomonadaceae</taxon>
        <taxon>Pelagomonas</taxon>
    </lineage>
</organism>
<feature type="domain" description="Cell division control protein 73 C-terminal" evidence="7">
    <location>
        <begin position="232"/>
        <end position="379"/>
    </location>
</feature>
<feature type="compositionally biased region" description="Basic and acidic residues" evidence="6">
    <location>
        <begin position="178"/>
        <end position="221"/>
    </location>
</feature>
<name>A0A8J2WUR1_9STRA</name>
<keyword evidence="5" id="KW-0539">Nucleus</keyword>
<comment type="similarity">
    <text evidence="2">Belongs to the CDC73 family.</text>
</comment>
<dbReference type="PANTHER" id="PTHR12466:SF8">
    <property type="entry name" value="PARAFIBROMIN"/>
    <property type="match status" value="1"/>
</dbReference>
<evidence type="ECO:0000256" key="6">
    <source>
        <dbReference type="SAM" id="MobiDB-lite"/>
    </source>
</evidence>
<comment type="caution">
    <text evidence="8">The sequence shown here is derived from an EMBL/GenBank/DDBJ whole genome shotgun (WGS) entry which is preliminary data.</text>
</comment>
<feature type="region of interest" description="Disordered" evidence="6">
    <location>
        <begin position="178"/>
        <end position="227"/>
    </location>
</feature>
<dbReference type="InterPro" id="IPR031336">
    <property type="entry name" value="CDC73_C"/>
</dbReference>
<dbReference type="PANTHER" id="PTHR12466">
    <property type="entry name" value="CDC73 DOMAIN PROTEIN"/>
    <property type="match status" value="1"/>
</dbReference>
<evidence type="ECO:0000259" key="7">
    <source>
        <dbReference type="Pfam" id="PF05179"/>
    </source>
</evidence>
<keyword evidence="3" id="KW-0805">Transcription regulation</keyword>
<evidence type="ECO:0000313" key="9">
    <source>
        <dbReference type="Proteomes" id="UP000789595"/>
    </source>
</evidence>
<dbReference type="GO" id="GO:0000993">
    <property type="term" value="F:RNA polymerase II complex binding"/>
    <property type="evidence" value="ECO:0007669"/>
    <property type="project" value="TreeGrafter"/>
</dbReference>
<dbReference type="Pfam" id="PF05179">
    <property type="entry name" value="CDC73_C"/>
    <property type="match status" value="1"/>
</dbReference>
<accession>A0A8J2WUR1</accession>
<dbReference type="Gene3D" id="3.40.50.11990">
    <property type="entry name" value="RNA polymerase II accessory factor, Cdc73 C-terminal domain"/>
    <property type="match status" value="1"/>
</dbReference>
<proteinExistence type="inferred from homology"/>
<sequence length="398" mass="44318">MRGAPCLRALRAHLATRPNNPPDVADDGSVAIDGTTYKGEEPTGYRSSQQGIGVYSLAAVVLLVRYTKQSEYLRACIARKIRGVVTVDQGDVRALLSGAKDDSANLEGEEPVEAPPIEVVETQATQQKEEVDDDADDPFESKCYSLGDRNAALVCIPGRDFSFAARLWERYVEREKQAAKKRQHEEKKAKEKAARDEKLRKKDPVAADKKRAREEAKAESKKKPRTSGTVGIIIVPNAPTALLTLVNAADLLERNTYITPAQKRQQGAKKEPVVKVSRTRGDGVVQSFKLVDDPRRLSDSDWKKVVAVVAQGAAWQFKGWKVSQPVDLFNKYLGVHIKYDDSETPKDVKKWNVSVVSVNKHKRHLDPTAAHSFWRLVDDHIARRKKEKAGAAPARRKK</sequence>
<feature type="region of interest" description="Disordered" evidence="6">
    <location>
        <begin position="17"/>
        <end position="45"/>
    </location>
</feature>
<evidence type="ECO:0000256" key="5">
    <source>
        <dbReference type="ARBA" id="ARBA00023242"/>
    </source>
</evidence>
<dbReference type="GO" id="GO:0006368">
    <property type="term" value="P:transcription elongation by RNA polymerase II"/>
    <property type="evidence" value="ECO:0007669"/>
    <property type="project" value="InterPro"/>
</dbReference>
<evidence type="ECO:0000256" key="4">
    <source>
        <dbReference type="ARBA" id="ARBA00023163"/>
    </source>
</evidence>
<evidence type="ECO:0000256" key="1">
    <source>
        <dbReference type="ARBA" id="ARBA00004123"/>
    </source>
</evidence>
<keyword evidence="9" id="KW-1185">Reference proteome</keyword>
<dbReference type="InterPro" id="IPR038103">
    <property type="entry name" value="CDC73_C_sf"/>
</dbReference>
<dbReference type="GO" id="GO:0016593">
    <property type="term" value="C:Cdc73/Paf1 complex"/>
    <property type="evidence" value="ECO:0007669"/>
    <property type="project" value="InterPro"/>
</dbReference>
<evidence type="ECO:0000313" key="8">
    <source>
        <dbReference type="EMBL" id="CAH0369082.1"/>
    </source>
</evidence>
<dbReference type="GO" id="GO:0032968">
    <property type="term" value="P:positive regulation of transcription elongation by RNA polymerase II"/>
    <property type="evidence" value="ECO:0007669"/>
    <property type="project" value="TreeGrafter"/>
</dbReference>
<dbReference type="Proteomes" id="UP000789595">
    <property type="component" value="Unassembled WGS sequence"/>
</dbReference>
<keyword evidence="4" id="KW-0804">Transcription</keyword>
<dbReference type="OrthoDB" id="204644at2759"/>
<comment type="subcellular location">
    <subcellularLocation>
        <location evidence="1">Nucleus</location>
    </subcellularLocation>
</comment>
<protein>
    <recommendedName>
        <fullName evidence="7">Cell division control protein 73 C-terminal domain-containing protein</fullName>
    </recommendedName>
</protein>
<dbReference type="InterPro" id="IPR007852">
    <property type="entry name" value="Cdc73/Parafibromin"/>
</dbReference>
<gene>
    <name evidence="8" type="ORF">PECAL_2P21900</name>
</gene>
<dbReference type="EMBL" id="CAKKNE010000002">
    <property type="protein sequence ID" value="CAH0369082.1"/>
    <property type="molecule type" value="Genomic_DNA"/>
</dbReference>
<reference evidence="8" key="1">
    <citation type="submission" date="2021-11" db="EMBL/GenBank/DDBJ databases">
        <authorList>
            <consortium name="Genoscope - CEA"/>
            <person name="William W."/>
        </authorList>
    </citation>
    <scope>NUCLEOTIDE SEQUENCE</scope>
</reference>
<evidence type="ECO:0000256" key="2">
    <source>
        <dbReference type="ARBA" id="ARBA00010427"/>
    </source>
</evidence>
<dbReference type="AlphaFoldDB" id="A0A8J2WUR1"/>
<dbReference type="FunFam" id="3.40.50.11990:FF:000002">
    <property type="entry name" value="protein CDC73 homolog"/>
    <property type="match status" value="1"/>
</dbReference>